<evidence type="ECO:0000256" key="7">
    <source>
        <dbReference type="HAMAP-Rule" id="MF_01405"/>
    </source>
</evidence>
<dbReference type="Pfam" id="PF01725">
    <property type="entry name" value="Ham1p_like"/>
    <property type="match status" value="1"/>
</dbReference>
<feature type="binding site" evidence="7">
    <location>
        <position position="69"/>
    </location>
    <ligand>
        <name>Mg(2+)</name>
        <dbReference type="ChEBI" id="CHEBI:18420"/>
    </ligand>
</feature>
<keyword evidence="5 7" id="KW-0460">Magnesium</keyword>
<proteinExistence type="inferred from homology"/>
<dbReference type="PANTHER" id="PTHR11067">
    <property type="entry name" value="INOSINE TRIPHOSPHATE PYROPHOSPHATASE/HAM1 PROTEIN"/>
    <property type="match status" value="1"/>
</dbReference>
<keyword evidence="6 7" id="KW-0546">Nucleotide metabolism</keyword>
<feature type="binding site" evidence="7">
    <location>
        <begin position="154"/>
        <end position="157"/>
    </location>
    <ligand>
        <name>substrate</name>
    </ligand>
</feature>
<comment type="catalytic activity">
    <reaction evidence="7">
        <text>XTP + H2O = XMP + diphosphate + H(+)</text>
        <dbReference type="Rhea" id="RHEA:28610"/>
        <dbReference type="ChEBI" id="CHEBI:15377"/>
        <dbReference type="ChEBI" id="CHEBI:15378"/>
        <dbReference type="ChEBI" id="CHEBI:33019"/>
        <dbReference type="ChEBI" id="CHEBI:57464"/>
        <dbReference type="ChEBI" id="CHEBI:61314"/>
        <dbReference type="EC" id="3.6.1.66"/>
    </reaction>
</comment>
<dbReference type="HAMAP" id="MF_01405">
    <property type="entry name" value="Non_canon_purine_NTPase"/>
    <property type="match status" value="1"/>
</dbReference>
<comment type="subunit">
    <text evidence="7">Homodimer.</text>
</comment>
<comment type="caution">
    <text evidence="9">The sequence shown here is derived from an EMBL/GenBank/DDBJ whole genome shotgun (WGS) entry which is preliminary data.</text>
</comment>
<dbReference type="RefSeq" id="WP_169247725.1">
    <property type="nucleotide sequence ID" value="NZ_SPMZ01000012.1"/>
</dbReference>
<keyword evidence="2 7" id="KW-0479">Metal-binding</keyword>
<evidence type="ECO:0000313" key="10">
    <source>
        <dbReference type="Proteomes" id="UP000760480"/>
    </source>
</evidence>
<comment type="catalytic activity">
    <reaction evidence="7">
        <text>ITP + H2O = IMP + diphosphate + H(+)</text>
        <dbReference type="Rhea" id="RHEA:29399"/>
        <dbReference type="ChEBI" id="CHEBI:15377"/>
        <dbReference type="ChEBI" id="CHEBI:15378"/>
        <dbReference type="ChEBI" id="CHEBI:33019"/>
        <dbReference type="ChEBI" id="CHEBI:58053"/>
        <dbReference type="ChEBI" id="CHEBI:61402"/>
        <dbReference type="EC" id="3.6.1.66"/>
    </reaction>
</comment>
<sequence length="204" mass="21651">MRKIVLATGNPGKVREFNAVLTGLEVEIVPQSAFAVPEVEETGLSFVENALLKARNAARHTGLPALADDSGLVVDALEGAPGIYSARYAGPEANDRANIAKLLAELGETPAEWRGARFHCALALLRHAADPMPLICQASWEGLITFEPYGDGGFGYDPVFLVPSEAQTAAELDPAVKNRLSHRGQALAQLAQALKLNPLPPPPN</sequence>
<comment type="similarity">
    <text evidence="1 7 8">Belongs to the HAM1 NTPase family.</text>
</comment>
<dbReference type="Proteomes" id="UP000760480">
    <property type="component" value="Unassembled WGS sequence"/>
</dbReference>
<feature type="binding site" evidence="7">
    <location>
        <begin position="8"/>
        <end position="13"/>
    </location>
    <ligand>
        <name>substrate</name>
    </ligand>
</feature>
<comment type="cofactor">
    <cofactor evidence="7">
        <name>Mg(2+)</name>
        <dbReference type="ChEBI" id="CHEBI:18420"/>
    </cofactor>
    <text evidence="7">Binds 1 Mg(2+) ion per subunit.</text>
</comment>
<evidence type="ECO:0000256" key="5">
    <source>
        <dbReference type="ARBA" id="ARBA00022842"/>
    </source>
</evidence>
<evidence type="ECO:0000313" key="9">
    <source>
        <dbReference type="EMBL" id="NMQ18467.1"/>
    </source>
</evidence>
<dbReference type="InterPro" id="IPR002637">
    <property type="entry name" value="RdgB/HAM1"/>
</dbReference>
<evidence type="ECO:0000256" key="8">
    <source>
        <dbReference type="RuleBase" id="RU003781"/>
    </source>
</evidence>
<comment type="function">
    <text evidence="7">Pyrophosphatase that catalyzes the hydrolysis of nucleoside triphosphates to their monophosphate derivatives, with a high preference for the non-canonical purine nucleotides XTP (xanthosine triphosphate), dITP (deoxyinosine triphosphate) and ITP. Seems to function as a house-cleaning enzyme that removes non-canonical purine nucleotides from the nucleotide pool, thus preventing their incorporation into DNA/RNA and avoiding chromosomal lesions.</text>
</comment>
<feature type="binding site" evidence="7">
    <location>
        <begin position="182"/>
        <end position="183"/>
    </location>
    <ligand>
        <name>substrate</name>
    </ligand>
</feature>
<comment type="catalytic activity">
    <reaction evidence="7">
        <text>dITP + H2O = dIMP + diphosphate + H(+)</text>
        <dbReference type="Rhea" id="RHEA:28342"/>
        <dbReference type="ChEBI" id="CHEBI:15377"/>
        <dbReference type="ChEBI" id="CHEBI:15378"/>
        <dbReference type="ChEBI" id="CHEBI:33019"/>
        <dbReference type="ChEBI" id="CHEBI:61194"/>
        <dbReference type="ChEBI" id="CHEBI:61382"/>
        <dbReference type="EC" id="3.6.1.66"/>
    </reaction>
</comment>
<gene>
    <name evidence="9" type="primary">rdgB</name>
    <name evidence="9" type="ORF">E4P82_04200</name>
</gene>
<organism evidence="9 10">
    <name type="scientific">Candidatus Competibacter phosphatis</name>
    <dbReference type="NCBI Taxonomy" id="221280"/>
    <lineage>
        <taxon>Bacteria</taxon>
        <taxon>Pseudomonadati</taxon>
        <taxon>Pseudomonadota</taxon>
        <taxon>Gammaproteobacteria</taxon>
        <taxon>Candidatus Competibacteraceae</taxon>
        <taxon>Candidatus Competibacter</taxon>
    </lineage>
</organism>
<dbReference type="InterPro" id="IPR029001">
    <property type="entry name" value="ITPase-like_fam"/>
</dbReference>
<feature type="active site" description="Proton acceptor" evidence="7">
    <location>
        <position position="69"/>
    </location>
</feature>
<dbReference type="CDD" id="cd00515">
    <property type="entry name" value="HAM1"/>
    <property type="match status" value="1"/>
</dbReference>
<keyword evidence="3 7" id="KW-0547">Nucleotide-binding</keyword>
<dbReference type="SUPFAM" id="SSF52972">
    <property type="entry name" value="ITPase-like"/>
    <property type="match status" value="1"/>
</dbReference>
<dbReference type="EMBL" id="SPMZ01000012">
    <property type="protein sequence ID" value="NMQ18467.1"/>
    <property type="molecule type" value="Genomic_DNA"/>
</dbReference>
<feature type="binding site" evidence="7">
    <location>
        <position position="70"/>
    </location>
    <ligand>
        <name>substrate</name>
    </ligand>
</feature>
<dbReference type="Gene3D" id="3.90.950.10">
    <property type="match status" value="1"/>
</dbReference>
<evidence type="ECO:0000256" key="6">
    <source>
        <dbReference type="ARBA" id="ARBA00023080"/>
    </source>
</evidence>
<feature type="binding site" evidence="7">
    <location>
        <position position="177"/>
    </location>
    <ligand>
        <name>substrate</name>
    </ligand>
</feature>
<dbReference type="InterPro" id="IPR020922">
    <property type="entry name" value="dITP/XTP_pyrophosphatase"/>
</dbReference>
<feature type="binding site" evidence="7">
    <location>
        <position position="40"/>
    </location>
    <ligand>
        <name>Mg(2+)</name>
        <dbReference type="ChEBI" id="CHEBI:18420"/>
    </ligand>
</feature>
<keyword evidence="4 7" id="KW-0378">Hydrolase</keyword>
<evidence type="ECO:0000256" key="4">
    <source>
        <dbReference type="ARBA" id="ARBA00022801"/>
    </source>
</evidence>
<accession>A0ABX1TIE7</accession>
<evidence type="ECO:0000256" key="1">
    <source>
        <dbReference type="ARBA" id="ARBA00008023"/>
    </source>
</evidence>
<reference evidence="9 10" key="1">
    <citation type="submission" date="2019-03" db="EMBL/GenBank/DDBJ databases">
        <title>Metabolic reconstructions from genomes of highly enriched 'Candidatus Accumulibacter' and 'Candidatus Competibacter' bioreactor populations.</title>
        <authorList>
            <person name="Annavajhala M.K."/>
            <person name="Welles L."/>
            <person name="Abbas B."/>
            <person name="Sorokin D."/>
            <person name="Park H."/>
            <person name="Van Loosdrecht M."/>
            <person name="Chandran K."/>
        </authorList>
    </citation>
    <scope>NUCLEOTIDE SEQUENCE [LARGE SCALE GENOMIC DNA]</scope>
    <source>
        <strain evidence="9 10">SBR_G</strain>
    </source>
</reference>
<name>A0ABX1TIE7_9GAMM</name>
<dbReference type="PANTHER" id="PTHR11067:SF9">
    <property type="entry name" value="INOSINE TRIPHOSPHATE PYROPHOSPHATASE"/>
    <property type="match status" value="1"/>
</dbReference>
<protein>
    <recommendedName>
        <fullName evidence="7">dITP/XTP pyrophosphatase</fullName>
        <ecNumber evidence="7">3.6.1.66</ecNumber>
    </recommendedName>
    <alternativeName>
        <fullName evidence="7">Non-canonical purine NTP pyrophosphatase</fullName>
    </alternativeName>
    <alternativeName>
        <fullName evidence="7">Non-standard purine NTP pyrophosphatase</fullName>
    </alternativeName>
    <alternativeName>
        <fullName evidence="7">Nucleoside-triphosphate diphosphatase</fullName>
    </alternativeName>
    <alternativeName>
        <fullName evidence="7">Nucleoside-triphosphate pyrophosphatase</fullName>
        <shortName evidence="7">NTPase</shortName>
    </alternativeName>
</protein>
<evidence type="ECO:0000256" key="3">
    <source>
        <dbReference type="ARBA" id="ARBA00022741"/>
    </source>
</evidence>
<keyword evidence="10" id="KW-1185">Reference proteome</keyword>
<evidence type="ECO:0000256" key="2">
    <source>
        <dbReference type="ARBA" id="ARBA00022723"/>
    </source>
</evidence>
<dbReference type="EC" id="3.6.1.66" evidence="7"/>
<dbReference type="NCBIfam" id="TIGR00042">
    <property type="entry name" value="RdgB/HAM1 family non-canonical purine NTP pyrophosphatase"/>
    <property type="match status" value="1"/>
</dbReference>